<name>A0ABN3CHE1_9ACTN</name>
<dbReference type="Proteomes" id="UP001499843">
    <property type="component" value="Unassembled WGS sequence"/>
</dbReference>
<evidence type="ECO:0000313" key="3">
    <source>
        <dbReference type="EMBL" id="GAA2208637.1"/>
    </source>
</evidence>
<protein>
    <recommendedName>
        <fullName evidence="5">Secreted protein</fullName>
    </recommendedName>
</protein>
<feature type="chain" id="PRO_5045200496" description="Secreted protein" evidence="2">
    <location>
        <begin position="16"/>
        <end position="116"/>
    </location>
</feature>
<accession>A0ABN3CHE1</accession>
<gene>
    <name evidence="3" type="ORF">GCM10009850_040950</name>
</gene>
<keyword evidence="1" id="KW-0812">Transmembrane</keyword>
<keyword evidence="4" id="KW-1185">Reference proteome</keyword>
<comment type="caution">
    <text evidence="3">The sequence shown here is derived from an EMBL/GenBank/DDBJ whole genome shotgun (WGS) entry which is preliminary data.</text>
</comment>
<feature type="transmembrane region" description="Helical" evidence="1">
    <location>
        <begin position="19"/>
        <end position="37"/>
    </location>
</feature>
<proteinExistence type="predicted"/>
<feature type="signal peptide" evidence="2">
    <location>
        <begin position="1"/>
        <end position="15"/>
    </location>
</feature>
<dbReference type="EMBL" id="BAAAQX010000009">
    <property type="protein sequence ID" value="GAA2208637.1"/>
    <property type="molecule type" value="Genomic_DNA"/>
</dbReference>
<keyword evidence="1" id="KW-0472">Membrane</keyword>
<evidence type="ECO:0008006" key="5">
    <source>
        <dbReference type="Google" id="ProtNLM"/>
    </source>
</evidence>
<evidence type="ECO:0000256" key="2">
    <source>
        <dbReference type="SAM" id="SignalP"/>
    </source>
</evidence>
<evidence type="ECO:0000313" key="4">
    <source>
        <dbReference type="Proteomes" id="UP001499843"/>
    </source>
</evidence>
<sequence>MNACMACCNSGRCCAAPTWVAYVLLALAADVLLALVWDADVLLVASWDTGVLSAAATPALASAASSDAVSAVTAVPRRTRRAILSCCLLRGSPAAMAEVFMTSTIADHPDTGPSPS</sequence>
<keyword evidence="2" id="KW-0732">Signal</keyword>
<organism evidence="3 4">
    <name type="scientific">Nonomuraea monospora</name>
    <dbReference type="NCBI Taxonomy" id="568818"/>
    <lineage>
        <taxon>Bacteria</taxon>
        <taxon>Bacillati</taxon>
        <taxon>Actinomycetota</taxon>
        <taxon>Actinomycetes</taxon>
        <taxon>Streptosporangiales</taxon>
        <taxon>Streptosporangiaceae</taxon>
        <taxon>Nonomuraea</taxon>
    </lineage>
</organism>
<evidence type="ECO:0000256" key="1">
    <source>
        <dbReference type="SAM" id="Phobius"/>
    </source>
</evidence>
<keyword evidence="1" id="KW-1133">Transmembrane helix</keyword>
<reference evidence="3 4" key="1">
    <citation type="journal article" date="2019" name="Int. J. Syst. Evol. Microbiol.">
        <title>The Global Catalogue of Microorganisms (GCM) 10K type strain sequencing project: providing services to taxonomists for standard genome sequencing and annotation.</title>
        <authorList>
            <consortium name="The Broad Institute Genomics Platform"/>
            <consortium name="The Broad Institute Genome Sequencing Center for Infectious Disease"/>
            <person name="Wu L."/>
            <person name="Ma J."/>
        </authorList>
    </citation>
    <scope>NUCLEOTIDE SEQUENCE [LARGE SCALE GENOMIC DNA]</scope>
    <source>
        <strain evidence="3 4">JCM 16114</strain>
    </source>
</reference>